<dbReference type="KEGG" id="yti:FNA67_07080"/>
<keyword evidence="2 4" id="KW-0120">Carbon dioxide fixation</keyword>
<evidence type="ECO:0000313" key="5">
    <source>
        <dbReference type="EMBL" id="QEE19949.1"/>
    </source>
</evidence>
<organism evidence="5 6">
    <name type="scientific">Paradevosia tibetensis</name>
    <dbReference type="NCBI Taxonomy" id="1447062"/>
    <lineage>
        <taxon>Bacteria</taxon>
        <taxon>Pseudomonadati</taxon>
        <taxon>Pseudomonadota</taxon>
        <taxon>Alphaproteobacteria</taxon>
        <taxon>Hyphomicrobiales</taxon>
        <taxon>Devosiaceae</taxon>
        <taxon>Paradevosia</taxon>
    </lineage>
</organism>
<dbReference type="SUPFAM" id="SSF55239">
    <property type="entry name" value="RuBisCO, small subunit"/>
    <property type="match status" value="1"/>
</dbReference>
<protein>
    <recommendedName>
        <fullName evidence="4">Ribulose bisphosphate carboxylase small subunit</fullName>
        <shortName evidence="4">RuBisCO small subunit</shortName>
    </recommendedName>
</protein>
<gene>
    <name evidence="4" type="primary">cbbS</name>
    <name evidence="5" type="ORF">FNA67_07080</name>
</gene>
<dbReference type="Pfam" id="PF00101">
    <property type="entry name" value="RuBisCO_small"/>
    <property type="match status" value="1"/>
</dbReference>
<keyword evidence="1 4" id="KW-0113">Calvin cycle</keyword>
<dbReference type="CDD" id="cd03527">
    <property type="entry name" value="RuBisCO_small"/>
    <property type="match status" value="1"/>
</dbReference>
<dbReference type="InterPro" id="IPR024681">
    <property type="entry name" value="RuBisCO_ssu"/>
</dbReference>
<dbReference type="HAMAP" id="MF_00859">
    <property type="entry name" value="RuBisCO_S_bact"/>
    <property type="match status" value="1"/>
</dbReference>
<evidence type="ECO:0000256" key="4">
    <source>
        <dbReference type="HAMAP-Rule" id="MF_00859"/>
    </source>
</evidence>
<dbReference type="AlphaFoldDB" id="A0A5B9DMJ8"/>
<dbReference type="Gene3D" id="3.30.190.10">
    <property type="entry name" value="Ribulose bisphosphate carboxylase, small subunit"/>
    <property type="match status" value="1"/>
</dbReference>
<dbReference type="PANTHER" id="PTHR31262">
    <property type="entry name" value="RIBULOSE BISPHOSPHATE CARBOXYLASE SMALL CHAIN 1, CHLOROPLASTIC"/>
    <property type="match status" value="1"/>
</dbReference>
<evidence type="ECO:0000256" key="1">
    <source>
        <dbReference type="ARBA" id="ARBA00022567"/>
    </source>
</evidence>
<dbReference type="PANTHER" id="PTHR31262:SF23">
    <property type="entry name" value="RIBULOSE BISPHOSPHATE CARBOXYLASE SMALL SUBUNIT"/>
    <property type="match status" value="1"/>
</dbReference>
<dbReference type="InterPro" id="IPR036385">
    <property type="entry name" value="RuBisCO_ssu_sf"/>
</dbReference>
<comment type="miscellaneous">
    <text evidence="4">The basic functional RuBisCO is composed of a large chain homodimer in a 'head-to-tail' conformation. In form I RuBisCO this homodimer is arranged in a barrel-like tetramer with the small subunits forming a tetrameric 'cap' on each end of the 'barrel'.</text>
</comment>
<reference evidence="5 6" key="1">
    <citation type="journal article" date="2015" name="Int. J. Syst. Evol. Microbiol.">
        <title>Youhaiella tibetensis gen. nov., sp. nov., isolated from subsurface sediment.</title>
        <authorList>
            <person name="Wang Y.X."/>
            <person name="Huang F.Q."/>
            <person name="Nogi Y."/>
            <person name="Pang S.J."/>
            <person name="Wang P.K."/>
            <person name="Lv J."/>
        </authorList>
    </citation>
    <scope>NUCLEOTIDE SEQUENCE [LARGE SCALE GENOMIC DNA]</scope>
    <source>
        <strain evidence="6">fig4</strain>
    </source>
</reference>
<dbReference type="EMBL" id="CP041690">
    <property type="protein sequence ID" value="QEE19949.1"/>
    <property type="molecule type" value="Genomic_DNA"/>
</dbReference>
<dbReference type="InterPro" id="IPR000894">
    <property type="entry name" value="RuBisCO_ssu_dom"/>
</dbReference>
<dbReference type="GO" id="GO:0016984">
    <property type="term" value="F:ribulose-bisphosphate carboxylase activity"/>
    <property type="evidence" value="ECO:0007669"/>
    <property type="project" value="UniProtKB-UniRule"/>
</dbReference>
<dbReference type="OrthoDB" id="9788955at2"/>
<sequence>MRVTQGTFSFLPDFNDDQIRTQVQYCIDNGWAVNIEFTDDPHPRNTYWEMWGLPMFDVADAAAIMLELESCRKVHDGKYIRLSAFDASHGWESIRISFIVNRPKEEPGFHLERDNGPGRQQHYHLRSYATDKPSGERYL</sequence>
<comment type="function">
    <text evidence="4">RuBisCO catalyzes two reactions: the carboxylation of D-ribulose 1,5-bisphosphate, the primary event in carbon dioxide fixation, as well as the oxidative fragmentation of the pentose substrate. Both reactions occur simultaneously and in competition at the same active site. Although the small subunit is not catalytic it is essential for maximal activity.</text>
</comment>
<keyword evidence="6" id="KW-1185">Reference proteome</keyword>
<evidence type="ECO:0000256" key="3">
    <source>
        <dbReference type="ARBA" id="ARBA00038826"/>
    </source>
</evidence>
<accession>A0A5B9DMJ8</accession>
<proteinExistence type="inferred from homology"/>
<comment type="subunit">
    <text evidence="3 4">Heterohexadecamer of 8 large and 8 small subunits.</text>
</comment>
<dbReference type="RefSeq" id="WP_049704525.1">
    <property type="nucleotide sequence ID" value="NZ_BMFM01000001.1"/>
</dbReference>
<name>A0A5B9DMJ8_9HYPH</name>
<dbReference type="Proteomes" id="UP000321062">
    <property type="component" value="Chromosome"/>
</dbReference>
<dbReference type="GO" id="GO:0019253">
    <property type="term" value="P:reductive pentose-phosphate cycle"/>
    <property type="evidence" value="ECO:0007669"/>
    <property type="project" value="UniProtKB-UniRule"/>
</dbReference>
<evidence type="ECO:0000313" key="6">
    <source>
        <dbReference type="Proteomes" id="UP000321062"/>
    </source>
</evidence>
<dbReference type="SMART" id="SM00961">
    <property type="entry name" value="RuBisCO_small"/>
    <property type="match status" value="1"/>
</dbReference>
<comment type="similarity">
    <text evidence="4">Belongs to the RuBisCO small chain family.</text>
</comment>
<evidence type="ECO:0000256" key="2">
    <source>
        <dbReference type="ARBA" id="ARBA00023300"/>
    </source>
</evidence>